<dbReference type="Proteomes" id="UP000259602">
    <property type="component" value="Segment"/>
</dbReference>
<name>A0A343LE92_9CAUD</name>
<dbReference type="RefSeq" id="YP_009835467.1">
    <property type="nucleotide sequence ID" value="NC_048678.1"/>
</dbReference>
<proteinExistence type="predicted"/>
<reference evidence="1 2" key="1">
    <citation type="journal article" date="2018" name="Sci. Rep.">
        <title>Characterization of LE3 and LE4, the only lytic phages known to infect the spirochete Leptospira.</title>
        <authorList>
            <person name="Schiettekatte O."/>
            <person name="Vincent A.T."/>
            <person name="Malosse C."/>
            <person name="Lechat P."/>
            <person name="Chamot-Rooke J."/>
            <person name="Veyrier F.J."/>
            <person name="Picardeau M."/>
            <person name="Bourhy P."/>
        </authorList>
    </citation>
    <scope>NUCLEOTIDE SEQUENCE [LARGE SCALE GENOMIC DNA]</scope>
</reference>
<organism evidence="1 2">
    <name type="scientific">Leptospira phage LE3</name>
    <dbReference type="NCBI Taxonomy" id="2041382"/>
    <lineage>
        <taxon>Viruses</taxon>
        <taxon>Duplodnaviria</taxon>
        <taxon>Heunggongvirae</taxon>
        <taxon>Uroviricota</taxon>
        <taxon>Caudoviricetes</taxon>
        <taxon>Nylescharonvirus</taxon>
        <taxon>Nylescharonvirus LE3</taxon>
    </lineage>
</organism>
<accession>A0A343LE92</accession>
<dbReference type="EMBL" id="MF974396">
    <property type="protein sequence ID" value="ATN95002.1"/>
    <property type="molecule type" value="Genomic_DNA"/>
</dbReference>
<protein>
    <submittedName>
        <fullName evidence="1">Uncharacterized protein</fullName>
    </submittedName>
</protein>
<dbReference type="GeneID" id="55605539"/>
<keyword evidence="2" id="KW-1185">Reference proteome</keyword>
<evidence type="ECO:0000313" key="1">
    <source>
        <dbReference type="EMBL" id="ATN95002.1"/>
    </source>
</evidence>
<evidence type="ECO:0000313" key="2">
    <source>
        <dbReference type="Proteomes" id="UP000259602"/>
    </source>
</evidence>
<sequence>MEIPEIYEKDKNQYKNFDEAIHNANRRASVLQNGAFKSLTGRDFMALEILKVMIQSNLKINSEIYRDAIYVSEQMIRELYPVLKKNKKINVFWNSGKEKYISAKSEETKNKLTNDPAWQNVTDDKKHLEKIEPLLWENV</sequence>
<dbReference type="KEGG" id="vg:55605539"/>